<dbReference type="AlphaFoldDB" id="A0ABD2P6S4"/>
<keyword evidence="2" id="KW-1185">Reference proteome</keyword>
<reference evidence="1 2" key="1">
    <citation type="journal article" date="2021" name="BMC Biol.">
        <title>Horizontally acquired antibacterial genes associated with adaptive radiation of ladybird beetles.</title>
        <authorList>
            <person name="Li H.S."/>
            <person name="Tang X.F."/>
            <person name="Huang Y.H."/>
            <person name="Xu Z.Y."/>
            <person name="Chen M.L."/>
            <person name="Du X.Y."/>
            <person name="Qiu B.Y."/>
            <person name="Chen P.T."/>
            <person name="Zhang W."/>
            <person name="Slipinski A."/>
            <person name="Escalona H.E."/>
            <person name="Waterhouse R.M."/>
            <person name="Zwick A."/>
            <person name="Pang H."/>
        </authorList>
    </citation>
    <scope>NUCLEOTIDE SEQUENCE [LARGE SCALE GENOMIC DNA]</scope>
    <source>
        <strain evidence="1">SYSU2018</strain>
    </source>
</reference>
<dbReference type="InterPro" id="IPR052220">
    <property type="entry name" value="METTL25"/>
</dbReference>
<sequence>MPCCYHRLKLEKEIDGREYFSNFPVSVMLKSKFDKYDAGLFLRRPFLRLACQQTLTTFINMSDKEHQEHAENFLRRAALQKAAEEFDCNVTRLKRKTGKTKSGSVNFISYLENLDKNHRLVPKTLHGNALKIDDIEFLQKMHEIWDKNEQNLFLVEVLTAFQTSIQVICENILLLDRVQFLRENGVNCYIRKITDDNISPRCYAFIAIKE</sequence>
<evidence type="ECO:0000313" key="1">
    <source>
        <dbReference type="EMBL" id="KAL3286433.1"/>
    </source>
</evidence>
<dbReference type="EMBL" id="JABFTP020000185">
    <property type="protein sequence ID" value="KAL3286433.1"/>
    <property type="molecule type" value="Genomic_DNA"/>
</dbReference>
<dbReference type="Proteomes" id="UP001516400">
    <property type="component" value="Unassembled WGS sequence"/>
</dbReference>
<gene>
    <name evidence="1" type="ORF">HHI36_000941</name>
</gene>
<dbReference type="PANTHER" id="PTHR12496:SF0">
    <property type="entry name" value="METHYLTRANSFERASE DOMAIN-CONTAINING PROTEIN"/>
    <property type="match status" value="1"/>
</dbReference>
<dbReference type="PANTHER" id="PTHR12496">
    <property type="entry name" value="CGI-41 METHYLTRANSFERASE"/>
    <property type="match status" value="1"/>
</dbReference>
<protein>
    <submittedName>
        <fullName evidence="1">Uncharacterized protein</fullName>
    </submittedName>
</protein>
<organism evidence="1 2">
    <name type="scientific">Cryptolaemus montrouzieri</name>
    <dbReference type="NCBI Taxonomy" id="559131"/>
    <lineage>
        <taxon>Eukaryota</taxon>
        <taxon>Metazoa</taxon>
        <taxon>Ecdysozoa</taxon>
        <taxon>Arthropoda</taxon>
        <taxon>Hexapoda</taxon>
        <taxon>Insecta</taxon>
        <taxon>Pterygota</taxon>
        <taxon>Neoptera</taxon>
        <taxon>Endopterygota</taxon>
        <taxon>Coleoptera</taxon>
        <taxon>Polyphaga</taxon>
        <taxon>Cucujiformia</taxon>
        <taxon>Coccinelloidea</taxon>
        <taxon>Coccinellidae</taxon>
        <taxon>Scymninae</taxon>
        <taxon>Scymnini</taxon>
        <taxon>Cryptolaemus</taxon>
    </lineage>
</organism>
<proteinExistence type="predicted"/>
<evidence type="ECO:0000313" key="2">
    <source>
        <dbReference type="Proteomes" id="UP001516400"/>
    </source>
</evidence>
<comment type="caution">
    <text evidence="1">The sequence shown here is derived from an EMBL/GenBank/DDBJ whole genome shotgun (WGS) entry which is preliminary data.</text>
</comment>
<accession>A0ABD2P6S4</accession>
<name>A0ABD2P6S4_9CUCU</name>